<dbReference type="Proteomes" id="UP000224740">
    <property type="component" value="Unassembled WGS sequence"/>
</dbReference>
<keyword evidence="3" id="KW-1185">Reference proteome</keyword>
<protein>
    <submittedName>
        <fullName evidence="1">Uncharacterized protein</fullName>
    </submittedName>
</protein>
<dbReference type="EMBL" id="NXAO01000059">
    <property type="protein sequence ID" value="PHO14375.1"/>
    <property type="molecule type" value="Genomic_DNA"/>
</dbReference>
<reference evidence="2" key="2">
    <citation type="submission" date="2017-09" db="EMBL/GenBank/DDBJ databases">
        <authorList>
            <person name="Perez-Cataluna A."/>
            <person name="Figueras M.J."/>
            <person name="Salas-Masso N."/>
        </authorList>
    </citation>
    <scope>NUCLEOTIDE SEQUENCE</scope>
    <source>
        <strain evidence="2">CECT 7727</strain>
    </source>
</reference>
<dbReference type="KEGG" id="amar:AMRN_2751"/>
<gene>
    <name evidence="1" type="ORF">AMRN_2751</name>
    <name evidence="2" type="ORF">CPH92_12190</name>
</gene>
<evidence type="ECO:0000313" key="2">
    <source>
        <dbReference type="EMBL" id="PHO14375.1"/>
    </source>
</evidence>
<evidence type="ECO:0000313" key="4">
    <source>
        <dbReference type="Proteomes" id="UP000264693"/>
    </source>
</evidence>
<reference evidence="1 4" key="3">
    <citation type="submission" date="2018-08" db="EMBL/GenBank/DDBJ databases">
        <title>Complete genome of the Arcobacter marinus type strain JCM 15502.</title>
        <authorList>
            <person name="Miller W.G."/>
            <person name="Yee E."/>
            <person name="Huynh S."/>
            <person name="Parker C.T."/>
        </authorList>
    </citation>
    <scope>NUCLEOTIDE SEQUENCE [LARGE SCALE GENOMIC DNA]</scope>
    <source>
        <strain evidence="1 4">JCM 15502</strain>
    </source>
</reference>
<name>A0A347TPC1_9BACT</name>
<dbReference type="AlphaFoldDB" id="A0A347TPC1"/>
<dbReference type="EMBL" id="CP032101">
    <property type="protein sequence ID" value="AXX88449.1"/>
    <property type="molecule type" value="Genomic_DNA"/>
</dbReference>
<dbReference type="Proteomes" id="UP000264693">
    <property type="component" value="Chromosome"/>
</dbReference>
<sequence length="87" mass="10231">MNFTKSITNNIDKLVGTLKSEDELQEVLKRKFTKKEFKVFVAIESGQSIEDLKRSMKDDEERIEEIYKTACKKLNQELFKKELVSIN</sequence>
<evidence type="ECO:0000313" key="3">
    <source>
        <dbReference type="Proteomes" id="UP000224740"/>
    </source>
</evidence>
<accession>A0A347TPC1</accession>
<proteinExistence type="predicted"/>
<reference evidence="3" key="1">
    <citation type="submission" date="2017-09" db="EMBL/GenBank/DDBJ databases">
        <title>Arcobacter canalis sp. nov., a new species isolated from a water canal contaminated with urban sewage.</title>
        <authorList>
            <person name="Perez-Cataluna A."/>
            <person name="Salas-Masso N."/>
            <person name="Figueras M.J."/>
        </authorList>
    </citation>
    <scope>NUCLEOTIDE SEQUENCE [LARGE SCALE GENOMIC DNA]</scope>
    <source>
        <strain evidence="3">CECT 7727</strain>
    </source>
</reference>
<organism evidence="1 4">
    <name type="scientific">Malaciobacter marinus</name>
    <dbReference type="NCBI Taxonomy" id="505249"/>
    <lineage>
        <taxon>Bacteria</taxon>
        <taxon>Pseudomonadati</taxon>
        <taxon>Campylobacterota</taxon>
        <taxon>Epsilonproteobacteria</taxon>
        <taxon>Campylobacterales</taxon>
        <taxon>Arcobacteraceae</taxon>
        <taxon>Malaciobacter</taxon>
    </lineage>
</organism>
<evidence type="ECO:0000313" key="1">
    <source>
        <dbReference type="EMBL" id="AXX88449.1"/>
    </source>
</evidence>
<dbReference type="RefSeq" id="WP_099312219.1">
    <property type="nucleotide sequence ID" value="NZ_CP032101.1"/>
</dbReference>